<dbReference type="CDD" id="cd16277">
    <property type="entry name" value="metallo-hydrolase-like_MBL-fold"/>
    <property type="match status" value="1"/>
</dbReference>
<dbReference type="InterPro" id="IPR051013">
    <property type="entry name" value="MBL_superfamily_lactonases"/>
</dbReference>
<dbReference type="PANTHER" id="PTHR42978:SF6">
    <property type="entry name" value="QUORUM-QUENCHING LACTONASE YTNP-RELATED"/>
    <property type="match status" value="1"/>
</dbReference>
<dbReference type="HOGENOM" id="CLU_056519_1_1_11"/>
<dbReference type="SUPFAM" id="SSF56281">
    <property type="entry name" value="Metallo-hydrolase/oxidoreductase"/>
    <property type="match status" value="1"/>
</dbReference>
<sequence>MAFVLGSATVTQLTELDPWFVDPREWFPAITDEQLVAAHAKYPFSLRRGGQWEMVTVVHNYVVSLGDKLIVLDTCIGNHKPRPGLPDMHMLNTDYLERFVAAGFDPDRVDVVASTHLHPDHCGWNTRLVDGAWRPTFPNALHLFHSVEFDYLRGLAADSELYAQLYADSVEPILESGKWELIEAGQIVAEAGGTRIMAVAAPGHTPGHLVFEIADGNESLLVIGDAFHHPFQIEYRDLPMFSDADSPQAMRTRSELLERCANEGARLLTAHFPAKSPVGVRRDAAGEFQWTGLS</sequence>
<proteinExistence type="inferred from homology"/>
<comment type="similarity">
    <text evidence="1">Belongs to the metallo-beta-lactamase superfamily.</text>
</comment>
<dbReference type="GO" id="GO:0046872">
    <property type="term" value="F:metal ion binding"/>
    <property type="evidence" value="ECO:0007669"/>
    <property type="project" value="UniProtKB-KW"/>
</dbReference>
<dbReference type="eggNOG" id="COG0491">
    <property type="taxonomic scope" value="Bacteria"/>
</dbReference>
<feature type="domain" description="Metallo-beta-lactamase" evidence="5">
    <location>
        <begin position="57"/>
        <end position="271"/>
    </location>
</feature>
<evidence type="ECO:0000256" key="3">
    <source>
        <dbReference type="ARBA" id="ARBA00022801"/>
    </source>
</evidence>
<dbReference type="InterPro" id="IPR001279">
    <property type="entry name" value="Metallo-B-lactamas"/>
</dbReference>
<protein>
    <recommendedName>
        <fullName evidence="5">Metallo-beta-lactamase domain-containing protein</fullName>
    </recommendedName>
</protein>
<dbReference type="Pfam" id="PF00753">
    <property type="entry name" value="Lactamase_B"/>
    <property type="match status" value="1"/>
</dbReference>
<dbReference type="STRING" id="679197.HMPREF9336_01431"/>
<gene>
    <name evidence="6" type="ORF">HMPREF9336_01431</name>
</gene>
<evidence type="ECO:0000259" key="5">
    <source>
        <dbReference type="SMART" id="SM00849"/>
    </source>
</evidence>
<dbReference type="AlphaFoldDB" id="E5XPK9"/>
<dbReference type="Proteomes" id="UP000004816">
    <property type="component" value="Unassembled WGS sequence"/>
</dbReference>
<keyword evidence="3" id="KW-0378">Hydrolase</keyword>
<dbReference type="OrthoDB" id="5177904at2"/>
<keyword evidence="4" id="KW-0862">Zinc</keyword>
<evidence type="ECO:0000256" key="1">
    <source>
        <dbReference type="ARBA" id="ARBA00007749"/>
    </source>
</evidence>
<organism evidence="6 7">
    <name type="scientific">Segniliparus rugosus (strain ATCC BAA-974 / DSM 45345 / CCUG 50838 / CIP 108380 / JCM 13579 / CDC 945)</name>
    <dbReference type="NCBI Taxonomy" id="679197"/>
    <lineage>
        <taxon>Bacteria</taxon>
        <taxon>Bacillati</taxon>
        <taxon>Actinomycetota</taxon>
        <taxon>Actinomycetes</taxon>
        <taxon>Mycobacteriales</taxon>
        <taxon>Segniliparaceae</taxon>
        <taxon>Segniliparus</taxon>
    </lineage>
</organism>
<name>E5XPK9_SEGRC</name>
<keyword evidence="7" id="KW-1185">Reference proteome</keyword>
<dbReference type="PANTHER" id="PTHR42978">
    <property type="entry name" value="QUORUM-QUENCHING LACTONASE YTNP-RELATED-RELATED"/>
    <property type="match status" value="1"/>
</dbReference>
<evidence type="ECO:0000313" key="7">
    <source>
        <dbReference type="Proteomes" id="UP000004816"/>
    </source>
</evidence>
<dbReference type="RefSeq" id="WP_007469022.1">
    <property type="nucleotide sequence ID" value="NZ_KI391954.1"/>
</dbReference>
<dbReference type="SMART" id="SM00849">
    <property type="entry name" value="Lactamase_B"/>
    <property type="match status" value="1"/>
</dbReference>
<reference evidence="6 7" key="1">
    <citation type="journal article" date="2011" name="Stand. Genomic Sci.">
        <title>High quality draft genome sequence of Segniliparus rugosus CDC 945(T)= (ATCC BAA-974(T)).</title>
        <authorList>
            <person name="Earl A.M."/>
            <person name="Desjardins C.A."/>
            <person name="Fitzgerald M.G."/>
            <person name="Arachchi H.M."/>
            <person name="Zeng Q."/>
            <person name="Mehta T."/>
            <person name="Griggs A."/>
            <person name="Birren B.W."/>
            <person name="Toney N.C."/>
            <person name="Carr J."/>
            <person name="Posey J."/>
            <person name="Butler W.R."/>
        </authorList>
    </citation>
    <scope>NUCLEOTIDE SEQUENCE [LARGE SCALE GENOMIC DNA]</scope>
    <source>
        <strain evidence="7">ATCC BAA-974 / DSM 45345 / CCUG 50838 / CIP 108380 / JCM 13579 / CDC 945</strain>
    </source>
</reference>
<dbReference type="Gene3D" id="3.60.15.10">
    <property type="entry name" value="Ribonuclease Z/Hydroxyacylglutathione hydrolase-like"/>
    <property type="match status" value="1"/>
</dbReference>
<dbReference type="GO" id="GO:0016787">
    <property type="term" value="F:hydrolase activity"/>
    <property type="evidence" value="ECO:0007669"/>
    <property type="project" value="UniProtKB-KW"/>
</dbReference>
<dbReference type="InterPro" id="IPR036866">
    <property type="entry name" value="RibonucZ/Hydroxyglut_hydro"/>
</dbReference>
<evidence type="ECO:0000256" key="4">
    <source>
        <dbReference type="ARBA" id="ARBA00022833"/>
    </source>
</evidence>
<evidence type="ECO:0000313" key="6">
    <source>
        <dbReference type="EMBL" id="EFV13696.1"/>
    </source>
</evidence>
<accession>E5XPK9</accession>
<comment type="caution">
    <text evidence="6">The sequence shown here is derived from an EMBL/GenBank/DDBJ whole genome shotgun (WGS) entry which is preliminary data.</text>
</comment>
<keyword evidence="2" id="KW-0479">Metal-binding</keyword>
<evidence type="ECO:0000256" key="2">
    <source>
        <dbReference type="ARBA" id="ARBA00022723"/>
    </source>
</evidence>
<dbReference type="EMBL" id="ACZI02000003">
    <property type="protein sequence ID" value="EFV13696.1"/>
    <property type="molecule type" value="Genomic_DNA"/>
</dbReference>